<protein>
    <recommendedName>
        <fullName evidence="7">Regulator of rDNA transcription 14</fullName>
    </recommendedName>
</protein>
<evidence type="ECO:0000256" key="4">
    <source>
        <dbReference type="ARBA" id="ARBA00023015"/>
    </source>
</evidence>
<dbReference type="InterPro" id="IPR031404">
    <property type="entry name" value="Rrt14"/>
</dbReference>
<feature type="region of interest" description="Disordered" evidence="8">
    <location>
        <begin position="140"/>
        <end position="202"/>
    </location>
</feature>
<dbReference type="AlphaFoldDB" id="A0A1G4MDQ4"/>
<evidence type="ECO:0000256" key="1">
    <source>
        <dbReference type="ARBA" id="ARBA00002711"/>
    </source>
</evidence>
<feature type="compositionally biased region" description="Basic residues" evidence="8">
    <location>
        <begin position="150"/>
        <end position="160"/>
    </location>
</feature>
<gene>
    <name evidence="7" type="primary">RRT14</name>
    <name evidence="9" type="ORF">LAFE_0E12156G</name>
</gene>
<feature type="compositionally biased region" description="Acidic residues" evidence="8">
    <location>
        <begin position="188"/>
        <end position="202"/>
    </location>
</feature>
<comment type="similarity">
    <text evidence="3 7">Belongs to the RRT14 family.</text>
</comment>
<proteinExistence type="inferred from homology"/>
<accession>A0A1G4MDQ4</accession>
<feature type="compositionally biased region" description="Basic and acidic residues" evidence="8">
    <location>
        <begin position="161"/>
        <end position="175"/>
    </location>
</feature>
<evidence type="ECO:0000256" key="7">
    <source>
        <dbReference type="RuleBase" id="RU362137"/>
    </source>
</evidence>
<evidence type="ECO:0000256" key="8">
    <source>
        <dbReference type="SAM" id="MobiDB-lite"/>
    </source>
</evidence>
<dbReference type="GO" id="GO:0005730">
    <property type="term" value="C:nucleolus"/>
    <property type="evidence" value="ECO:0007669"/>
    <property type="project" value="UniProtKB-SubCell"/>
</dbReference>
<evidence type="ECO:0000313" key="9">
    <source>
        <dbReference type="EMBL" id="SCW02010.1"/>
    </source>
</evidence>
<dbReference type="Proteomes" id="UP000190831">
    <property type="component" value="Chromosome E"/>
</dbReference>
<dbReference type="OrthoDB" id="4069371at2759"/>
<keyword evidence="10" id="KW-1185">Reference proteome</keyword>
<organism evidence="9 10">
    <name type="scientific">Lachancea fermentati</name>
    <name type="common">Zygosaccharomyces fermentati</name>
    <dbReference type="NCBI Taxonomy" id="4955"/>
    <lineage>
        <taxon>Eukaryota</taxon>
        <taxon>Fungi</taxon>
        <taxon>Dikarya</taxon>
        <taxon>Ascomycota</taxon>
        <taxon>Saccharomycotina</taxon>
        <taxon>Saccharomycetes</taxon>
        <taxon>Saccharomycetales</taxon>
        <taxon>Saccharomycetaceae</taxon>
        <taxon>Lachancea</taxon>
    </lineage>
</organism>
<evidence type="ECO:0000256" key="5">
    <source>
        <dbReference type="ARBA" id="ARBA00023163"/>
    </source>
</evidence>
<dbReference type="OMA" id="GHAMEAK"/>
<evidence type="ECO:0000256" key="2">
    <source>
        <dbReference type="ARBA" id="ARBA00004604"/>
    </source>
</evidence>
<reference evidence="10" key="1">
    <citation type="submission" date="2016-03" db="EMBL/GenBank/DDBJ databases">
        <authorList>
            <person name="Devillers H."/>
        </authorList>
    </citation>
    <scope>NUCLEOTIDE SEQUENCE [LARGE SCALE GENOMIC DNA]</scope>
</reference>
<keyword evidence="6 7" id="KW-0539">Nucleus</keyword>
<evidence type="ECO:0000256" key="6">
    <source>
        <dbReference type="ARBA" id="ARBA00023242"/>
    </source>
</evidence>
<comment type="function">
    <text evidence="1 7">Involved in ribosome biogenesis, probably through modulation of rDNA transcription.</text>
</comment>
<dbReference type="Pfam" id="PF17075">
    <property type="entry name" value="RRT14"/>
    <property type="match status" value="1"/>
</dbReference>
<comment type="subcellular location">
    <subcellularLocation>
        <location evidence="2 7">Nucleus</location>
        <location evidence="2 7">Nucleolus</location>
    </subcellularLocation>
</comment>
<keyword evidence="4 7" id="KW-0805">Transcription regulation</keyword>
<name>A0A1G4MDQ4_LACFM</name>
<evidence type="ECO:0000256" key="3">
    <source>
        <dbReference type="ARBA" id="ARBA00007142"/>
    </source>
</evidence>
<dbReference type="STRING" id="4955.A0A1G4MDQ4"/>
<evidence type="ECO:0000313" key="10">
    <source>
        <dbReference type="Proteomes" id="UP000190831"/>
    </source>
</evidence>
<dbReference type="EMBL" id="LT598488">
    <property type="protein sequence ID" value="SCW02010.1"/>
    <property type="molecule type" value="Genomic_DNA"/>
</dbReference>
<sequence>MSESLSKQHATATVNSLLSTILPGASKIVPGKSRASRNKGSNAQLINKHLKQVVAIRERDVHSIKKREHKARRKILKTKQAEMDAIDQTAKLEILRKHQAEGTLTNRERKYLNKVISKNIRGLKSWDTNDEELQELQNSVLGHAMEAKMRPKSKTKRRSKKEFNEERQSNKDHRYPGLTPGLAPVGASDEEDSSQEEDEDSY</sequence>
<keyword evidence="5 7" id="KW-0804">Transcription</keyword>